<dbReference type="PROSITE" id="PS50004">
    <property type="entry name" value="C2"/>
    <property type="match status" value="3"/>
</dbReference>
<feature type="domain" description="C2" evidence="9">
    <location>
        <begin position="321"/>
        <end position="448"/>
    </location>
</feature>
<keyword evidence="3 8" id="KW-0812">Transmembrane</keyword>
<dbReference type="GO" id="GO:0016020">
    <property type="term" value="C:membrane"/>
    <property type="evidence" value="ECO:0007669"/>
    <property type="project" value="UniProtKB-SubCell"/>
</dbReference>
<dbReference type="Proteomes" id="UP000811609">
    <property type="component" value="Chromosome 9"/>
</dbReference>
<proteinExistence type="inferred from homology"/>
<dbReference type="InterPro" id="IPR047257">
    <property type="entry name" value="C2B_MCTP_PRT_plant"/>
</dbReference>
<evidence type="ECO:0000256" key="7">
    <source>
        <dbReference type="ARBA" id="ARBA00023136"/>
    </source>
</evidence>
<dbReference type="FunFam" id="2.60.40.150:FF:000119">
    <property type="entry name" value="C2 domain-containing protein"/>
    <property type="match status" value="1"/>
</dbReference>
<keyword evidence="4" id="KW-0677">Repeat</keyword>
<sequence>MVTGAKHRRAYDLVEEMCYLYVRVMKAKDLPGKDVSGSFGPCVEVKLGNYKDTTRHLAKKSNPEWNQVFAFGSDRIQSSVLEITAKDTNCTTDDFMGRVIFNTKEVPKRVPQDSPSALQWYGLEDRKGERVEGELMLAVWMGTQADEAFPEAWDSDWAGVSGNDVLSSLRSKVYHSPKILYLRVNVIEALDLQPSDNGRLPELFVKAILGNQVLKTRTVSRTMSPIWNEDLVFVAAEPLEEPLILRVEDRLSPNKDELLGRCVIPVQDVHMRLDHKPVDTRWYNLEKQEGEQKKETKFSSRICMRICLEGGYHVLDDSTHYMSDLRPAAEQLWKPSIGVLELGILYARGLMPMKAKDGRGTTDAYCVAKYGHKWVRTRTIIDSFTPRWNEQYTWEVYDPCTVVTIGVFDNCHLHGGDDKYGRATDSRIGKVRIRISTLETGRVYKHEYPLMALHPSGLTKMGEIHLAVRFTCSSLLNMMLMYSHPLLPKMHYLRPFTVSQFDYLRYHAAQVVFMRLSGAEPPLKKEVVEYMLETGSHMWSMRRINTNFSRLWGNLHELFDFIKWFDQICNWEKPVTTVFVHIFFIILVMHPELILPAFLLYLFFIMLRYRIGRPGHPPELDNHILHEDPDVLDEEFDTFPTSRPSGIVRMRYDRLRNTAGEIQNMVGNWAIHGERLQSLLNWRDPRATSLFAIFCLSAAIILHITPFRVVALLAGFYMLRHPMFHDKLPSFSVLLNFFGRLPSRTDFLL</sequence>
<feature type="domain" description="C2" evidence="9">
    <location>
        <begin position="1"/>
        <end position="121"/>
    </location>
</feature>
<evidence type="ECO:0000256" key="3">
    <source>
        <dbReference type="ARBA" id="ARBA00022692"/>
    </source>
</evidence>
<reference evidence="10" key="1">
    <citation type="submission" date="2020-12" db="EMBL/GenBank/DDBJ databases">
        <title>WGS assembly of Carya illinoinensis cv. Pawnee.</title>
        <authorList>
            <person name="Platts A."/>
            <person name="Shu S."/>
            <person name="Wright S."/>
            <person name="Barry K."/>
            <person name="Edger P."/>
            <person name="Pires J.C."/>
            <person name="Schmutz J."/>
        </authorList>
    </citation>
    <scope>NUCLEOTIDE SEQUENCE</scope>
    <source>
        <tissue evidence="10">Leaf</tissue>
    </source>
</reference>
<dbReference type="SMART" id="SM00239">
    <property type="entry name" value="C2"/>
    <property type="match status" value="3"/>
</dbReference>
<dbReference type="InterPro" id="IPR013583">
    <property type="entry name" value="MCTP_C"/>
</dbReference>
<evidence type="ECO:0000256" key="4">
    <source>
        <dbReference type="ARBA" id="ARBA00022737"/>
    </source>
</evidence>
<dbReference type="PANTHER" id="PTHR31425">
    <property type="entry name" value="PHOSPHORIBOSYLANTHRANILATE TRANSFERASE ISOFORM 1"/>
    <property type="match status" value="1"/>
</dbReference>
<evidence type="ECO:0000256" key="2">
    <source>
        <dbReference type="ARBA" id="ARBA00007923"/>
    </source>
</evidence>
<dbReference type="CDD" id="cd08378">
    <property type="entry name" value="C2B_MCTP_PRT_plant"/>
    <property type="match status" value="1"/>
</dbReference>
<feature type="transmembrane region" description="Helical" evidence="8">
    <location>
        <begin position="690"/>
        <end position="719"/>
    </location>
</feature>
<comment type="subcellular location">
    <subcellularLocation>
        <location evidence="1">Membrane</location>
        <topology evidence="1">Multi-pass membrane protein</topology>
    </subcellularLocation>
</comment>
<protein>
    <recommendedName>
        <fullName evidence="9">C2 domain-containing protein</fullName>
    </recommendedName>
</protein>
<accession>A0A8T1PK37</accession>
<feature type="domain" description="C2" evidence="9">
    <location>
        <begin position="160"/>
        <end position="283"/>
    </location>
</feature>
<dbReference type="InterPro" id="IPR000008">
    <property type="entry name" value="C2_dom"/>
</dbReference>
<dbReference type="PANTHER" id="PTHR31425:SF50">
    <property type="entry name" value="FT-INTERACTING PROTEIN 3-RELATED"/>
    <property type="match status" value="1"/>
</dbReference>
<comment type="similarity">
    <text evidence="2">Belongs to the MCTP family.</text>
</comment>
<dbReference type="InterPro" id="IPR047259">
    <property type="entry name" value="QUIRKY-like"/>
</dbReference>
<dbReference type="Pfam" id="PF00168">
    <property type="entry name" value="C2"/>
    <property type="match status" value="3"/>
</dbReference>
<comment type="caution">
    <text evidence="10">The sequence shown here is derived from an EMBL/GenBank/DDBJ whole genome shotgun (WGS) entry which is preliminary data.</text>
</comment>
<dbReference type="InterPro" id="IPR047258">
    <property type="entry name" value="C2C_MCTP_PRT_plant"/>
</dbReference>
<evidence type="ECO:0000313" key="11">
    <source>
        <dbReference type="Proteomes" id="UP000811609"/>
    </source>
</evidence>
<keyword evidence="11" id="KW-1185">Reference proteome</keyword>
<dbReference type="FunFam" id="2.60.40.150:FF:000128">
    <property type="entry name" value="C2 domain-containing protein"/>
    <property type="match status" value="1"/>
</dbReference>
<dbReference type="FunFam" id="2.60.40.150:FF:000090">
    <property type="entry name" value="C2 domain-containing protein"/>
    <property type="match status" value="1"/>
</dbReference>
<evidence type="ECO:0000256" key="5">
    <source>
        <dbReference type="ARBA" id="ARBA00022837"/>
    </source>
</evidence>
<organism evidence="10 11">
    <name type="scientific">Carya illinoinensis</name>
    <name type="common">Pecan</name>
    <dbReference type="NCBI Taxonomy" id="32201"/>
    <lineage>
        <taxon>Eukaryota</taxon>
        <taxon>Viridiplantae</taxon>
        <taxon>Streptophyta</taxon>
        <taxon>Embryophyta</taxon>
        <taxon>Tracheophyta</taxon>
        <taxon>Spermatophyta</taxon>
        <taxon>Magnoliopsida</taxon>
        <taxon>eudicotyledons</taxon>
        <taxon>Gunneridae</taxon>
        <taxon>Pentapetalae</taxon>
        <taxon>rosids</taxon>
        <taxon>fabids</taxon>
        <taxon>Fagales</taxon>
        <taxon>Juglandaceae</taxon>
        <taxon>Carya</taxon>
    </lineage>
</organism>
<dbReference type="CDD" id="cd04019">
    <property type="entry name" value="C2C_MCTP_PRT_plant"/>
    <property type="match status" value="1"/>
</dbReference>
<dbReference type="Pfam" id="PF08372">
    <property type="entry name" value="PRT_C"/>
    <property type="match status" value="1"/>
</dbReference>
<keyword evidence="7 8" id="KW-0472">Membrane</keyword>
<keyword evidence="6 8" id="KW-1133">Transmembrane helix</keyword>
<evidence type="ECO:0000256" key="6">
    <source>
        <dbReference type="ARBA" id="ARBA00022989"/>
    </source>
</evidence>
<dbReference type="CDD" id="cd08379">
    <property type="entry name" value="C2D_MCTP_PRT_plant"/>
    <property type="match status" value="1"/>
</dbReference>
<dbReference type="InterPro" id="IPR047255">
    <property type="entry name" value="C2D_MCTP_PRT_plant"/>
</dbReference>
<evidence type="ECO:0000256" key="8">
    <source>
        <dbReference type="SAM" id="Phobius"/>
    </source>
</evidence>
<name>A0A8T1PK37_CARIL</name>
<evidence type="ECO:0000313" key="10">
    <source>
        <dbReference type="EMBL" id="KAG6640850.1"/>
    </source>
</evidence>
<evidence type="ECO:0000259" key="9">
    <source>
        <dbReference type="PROSITE" id="PS50004"/>
    </source>
</evidence>
<dbReference type="AlphaFoldDB" id="A0A8T1PK37"/>
<feature type="transmembrane region" description="Helical" evidence="8">
    <location>
        <begin position="578"/>
        <end position="604"/>
    </location>
</feature>
<evidence type="ECO:0000256" key="1">
    <source>
        <dbReference type="ARBA" id="ARBA00004141"/>
    </source>
</evidence>
<dbReference type="EMBL" id="CM031817">
    <property type="protein sequence ID" value="KAG6640850.1"/>
    <property type="molecule type" value="Genomic_DNA"/>
</dbReference>
<keyword evidence="5" id="KW-0106">Calcium</keyword>
<gene>
    <name evidence="10" type="ORF">CIPAW_09G032600</name>
</gene>